<dbReference type="Proteomes" id="UP000472271">
    <property type="component" value="Chromosome 10"/>
</dbReference>
<name>A0A673AUF8_9TELE</name>
<dbReference type="Ensembl" id="ENSSORT00005032867.1">
    <property type="protein sequence ID" value="ENSSORP00005031982.1"/>
    <property type="gene ID" value="ENSSORG00005015191.1"/>
</dbReference>
<dbReference type="PANTHER" id="PTHR21301">
    <property type="entry name" value="REVERSE TRANSCRIPTASE"/>
    <property type="match status" value="1"/>
</dbReference>
<keyword evidence="2" id="KW-1185">Reference proteome</keyword>
<proteinExistence type="predicted"/>
<evidence type="ECO:0008006" key="3">
    <source>
        <dbReference type="Google" id="ProtNLM"/>
    </source>
</evidence>
<reference evidence="1" key="1">
    <citation type="submission" date="2019-06" db="EMBL/GenBank/DDBJ databases">
        <authorList>
            <consortium name="Wellcome Sanger Institute Data Sharing"/>
        </authorList>
    </citation>
    <scope>NUCLEOTIDE SEQUENCE [LARGE SCALE GENOMIC DNA]</scope>
</reference>
<evidence type="ECO:0000313" key="2">
    <source>
        <dbReference type="Proteomes" id="UP000472271"/>
    </source>
</evidence>
<sequence>MIPALLHNQVLLFRTHTENKRKNAKRKEEETTTQIVIKSADKGGAIVILDRSAYVNEVQRQLTFKEKIKMKLDHLENNDITKTEYTFMTVEWPVVPVLYNLPKIHQKYTDVPPGRPIVSATGSLTQKISAFVDYFPQPLVTSLPSYRKDSMEFIKMIQTLVVPNECFLVTMDIESLYTNVPFEGGLQATEFFFKSTRRLLTQHRMYCRPNRNSADLKLHV</sequence>
<dbReference type="AlphaFoldDB" id="A0A673AUF8"/>
<dbReference type="PANTHER" id="PTHR21301:SF12">
    <property type="match status" value="1"/>
</dbReference>
<reference evidence="1" key="3">
    <citation type="submission" date="2025-09" db="UniProtKB">
        <authorList>
            <consortium name="Ensembl"/>
        </authorList>
    </citation>
    <scope>IDENTIFICATION</scope>
</reference>
<accession>A0A673AUF8</accession>
<evidence type="ECO:0000313" key="1">
    <source>
        <dbReference type="Ensembl" id="ENSSORP00005031982.1"/>
    </source>
</evidence>
<organism evidence="1 2">
    <name type="scientific">Sphaeramia orbicularis</name>
    <name type="common">orbiculate cardinalfish</name>
    <dbReference type="NCBI Taxonomy" id="375764"/>
    <lineage>
        <taxon>Eukaryota</taxon>
        <taxon>Metazoa</taxon>
        <taxon>Chordata</taxon>
        <taxon>Craniata</taxon>
        <taxon>Vertebrata</taxon>
        <taxon>Euteleostomi</taxon>
        <taxon>Actinopterygii</taxon>
        <taxon>Neopterygii</taxon>
        <taxon>Teleostei</taxon>
        <taxon>Neoteleostei</taxon>
        <taxon>Acanthomorphata</taxon>
        <taxon>Gobiaria</taxon>
        <taxon>Kurtiformes</taxon>
        <taxon>Apogonoidei</taxon>
        <taxon>Apogonidae</taxon>
        <taxon>Apogoninae</taxon>
        <taxon>Sphaeramia</taxon>
    </lineage>
</organism>
<reference evidence="1" key="2">
    <citation type="submission" date="2025-08" db="UniProtKB">
        <authorList>
            <consortium name="Ensembl"/>
        </authorList>
    </citation>
    <scope>IDENTIFICATION</scope>
</reference>
<dbReference type="InParanoid" id="A0A673AUF8"/>
<protein>
    <recommendedName>
        <fullName evidence="3">Reverse transcriptase domain-containing protein</fullName>
    </recommendedName>
</protein>